<dbReference type="InterPro" id="IPR029068">
    <property type="entry name" value="Glyas_Bleomycin-R_OHBP_Dase"/>
</dbReference>
<organism evidence="2 3">
    <name type="scientific">Candidatus Sysuiplasma superficiale</name>
    <dbReference type="NCBI Taxonomy" id="2823368"/>
    <lineage>
        <taxon>Archaea</taxon>
        <taxon>Methanobacteriati</taxon>
        <taxon>Thermoplasmatota</taxon>
        <taxon>Thermoplasmata</taxon>
        <taxon>Candidatus Sysuiplasmatales</taxon>
        <taxon>Candidatus Sysuiplasmataceae</taxon>
        <taxon>Candidatus Sysuiplasma</taxon>
    </lineage>
</organism>
<dbReference type="Pfam" id="PF00903">
    <property type="entry name" value="Glyoxalase"/>
    <property type="match status" value="1"/>
</dbReference>
<gene>
    <name evidence="2" type="ORF">J9259_01670</name>
</gene>
<proteinExistence type="predicted"/>
<dbReference type="SUPFAM" id="SSF54593">
    <property type="entry name" value="Glyoxalase/Bleomycin resistance protein/Dihydroxybiphenyl dioxygenase"/>
    <property type="match status" value="1"/>
</dbReference>
<sequence>MHLVYCGLRVREIERSVRFYTEGLGLREVHRGQMNHGGVFIELEDLTSHQRIELNWYPSDSKFNVPYREGEELDHLGFDVDDVHGCIRKLVALGGSLAIEPWIEKGTNSDYLIGYVKDPDGIWIEVFSEIASPRS</sequence>
<reference evidence="2" key="1">
    <citation type="submission" date="2021-04" db="EMBL/GenBank/DDBJ databases">
        <title>Genomic insights into ecological role and evolution of a novel Thermoplasmata order Candidatus Sysuiplasmatales.</title>
        <authorList>
            <person name="Yuan Y."/>
        </authorList>
    </citation>
    <scope>NUCLEOTIDE SEQUENCE</scope>
    <source>
        <strain evidence="2">YP2-bin.285</strain>
    </source>
</reference>
<dbReference type="Gene3D" id="3.10.180.10">
    <property type="entry name" value="2,3-Dihydroxybiphenyl 1,2-Dioxygenase, domain 1"/>
    <property type="match status" value="1"/>
</dbReference>
<dbReference type="AlphaFoldDB" id="A0A8J7YP72"/>
<dbReference type="InterPro" id="IPR037523">
    <property type="entry name" value="VOC_core"/>
</dbReference>
<feature type="domain" description="VOC" evidence="1">
    <location>
        <begin position="2"/>
        <end position="129"/>
    </location>
</feature>
<name>A0A8J7YP72_9ARCH</name>
<evidence type="ECO:0000259" key="1">
    <source>
        <dbReference type="PROSITE" id="PS51819"/>
    </source>
</evidence>
<evidence type="ECO:0000313" key="3">
    <source>
        <dbReference type="Proteomes" id="UP000716004"/>
    </source>
</evidence>
<evidence type="ECO:0000313" key="2">
    <source>
        <dbReference type="EMBL" id="MBX8631221.1"/>
    </source>
</evidence>
<accession>A0A8J7YP72</accession>
<dbReference type="InterPro" id="IPR004360">
    <property type="entry name" value="Glyas_Fos-R_dOase_dom"/>
</dbReference>
<dbReference type="Proteomes" id="UP000716004">
    <property type="component" value="Unassembled WGS sequence"/>
</dbReference>
<dbReference type="PROSITE" id="PS51819">
    <property type="entry name" value="VOC"/>
    <property type="match status" value="1"/>
</dbReference>
<protein>
    <submittedName>
        <fullName evidence="2">VOC family protein</fullName>
    </submittedName>
</protein>
<dbReference type="CDD" id="cd06587">
    <property type="entry name" value="VOC"/>
    <property type="match status" value="1"/>
</dbReference>
<dbReference type="EMBL" id="JAGVSJ010000002">
    <property type="protein sequence ID" value="MBX8631221.1"/>
    <property type="molecule type" value="Genomic_DNA"/>
</dbReference>
<comment type="caution">
    <text evidence="2">The sequence shown here is derived from an EMBL/GenBank/DDBJ whole genome shotgun (WGS) entry which is preliminary data.</text>
</comment>